<evidence type="ECO:0000313" key="2">
    <source>
        <dbReference type="Proteomes" id="UP001196413"/>
    </source>
</evidence>
<evidence type="ECO:0000313" key="1">
    <source>
        <dbReference type="EMBL" id="KAJ1370246.1"/>
    </source>
</evidence>
<organism evidence="1 2">
    <name type="scientific">Parelaphostrongylus tenuis</name>
    <name type="common">Meningeal worm</name>
    <dbReference type="NCBI Taxonomy" id="148309"/>
    <lineage>
        <taxon>Eukaryota</taxon>
        <taxon>Metazoa</taxon>
        <taxon>Ecdysozoa</taxon>
        <taxon>Nematoda</taxon>
        <taxon>Chromadorea</taxon>
        <taxon>Rhabditida</taxon>
        <taxon>Rhabditina</taxon>
        <taxon>Rhabditomorpha</taxon>
        <taxon>Strongyloidea</taxon>
        <taxon>Metastrongylidae</taxon>
        <taxon>Parelaphostrongylus</taxon>
    </lineage>
</organism>
<sequence length="68" mass="7683">MHLNAINGREPLLLGISSALQEDPELMNLEEPEPEPAVDSNILPFYPHISEPLLQKQTPFDILRIVHT</sequence>
<reference evidence="1" key="1">
    <citation type="submission" date="2021-06" db="EMBL/GenBank/DDBJ databases">
        <title>Parelaphostrongylus tenuis whole genome reference sequence.</title>
        <authorList>
            <person name="Garwood T.J."/>
            <person name="Larsen P.A."/>
            <person name="Fountain-Jones N.M."/>
            <person name="Garbe J.R."/>
            <person name="Macchietto M.G."/>
            <person name="Kania S.A."/>
            <person name="Gerhold R.W."/>
            <person name="Richards J.E."/>
            <person name="Wolf T.M."/>
        </authorList>
    </citation>
    <scope>NUCLEOTIDE SEQUENCE</scope>
    <source>
        <strain evidence="1">MNPRO001-30</strain>
        <tissue evidence="1">Meninges</tissue>
    </source>
</reference>
<gene>
    <name evidence="1" type="ORF">KIN20_031936</name>
</gene>
<dbReference type="EMBL" id="JAHQIW010006757">
    <property type="protein sequence ID" value="KAJ1370246.1"/>
    <property type="molecule type" value="Genomic_DNA"/>
</dbReference>
<name>A0AAD5R646_PARTN</name>
<keyword evidence="2" id="KW-1185">Reference proteome</keyword>
<dbReference type="Proteomes" id="UP001196413">
    <property type="component" value="Unassembled WGS sequence"/>
</dbReference>
<dbReference type="AlphaFoldDB" id="A0AAD5R646"/>
<proteinExistence type="predicted"/>
<accession>A0AAD5R646</accession>
<comment type="caution">
    <text evidence="1">The sequence shown here is derived from an EMBL/GenBank/DDBJ whole genome shotgun (WGS) entry which is preliminary data.</text>
</comment>
<protein>
    <submittedName>
        <fullName evidence="1">Uncharacterized protein</fullName>
    </submittedName>
</protein>